<proteinExistence type="predicted"/>
<dbReference type="Proteomes" id="UP001164746">
    <property type="component" value="Chromosome 14"/>
</dbReference>
<keyword evidence="2" id="KW-1185">Reference proteome</keyword>
<dbReference type="EMBL" id="CP111025">
    <property type="protein sequence ID" value="WAR26436.1"/>
    <property type="molecule type" value="Genomic_DNA"/>
</dbReference>
<protein>
    <submittedName>
        <fullName evidence="1">Uncharacterized protein</fullName>
    </submittedName>
</protein>
<organism evidence="1 2">
    <name type="scientific">Mya arenaria</name>
    <name type="common">Soft-shell clam</name>
    <dbReference type="NCBI Taxonomy" id="6604"/>
    <lineage>
        <taxon>Eukaryota</taxon>
        <taxon>Metazoa</taxon>
        <taxon>Spiralia</taxon>
        <taxon>Lophotrochozoa</taxon>
        <taxon>Mollusca</taxon>
        <taxon>Bivalvia</taxon>
        <taxon>Autobranchia</taxon>
        <taxon>Heteroconchia</taxon>
        <taxon>Euheterodonta</taxon>
        <taxon>Imparidentia</taxon>
        <taxon>Neoheterodontei</taxon>
        <taxon>Myida</taxon>
        <taxon>Myoidea</taxon>
        <taxon>Myidae</taxon>
        <taxon>Mya</taxon>
    </lineage>
</organism>
<evidence type="ECO:0000313" key="1">
    <source>
        <dbReference type="EMBL" id="WAR26436.1"/>
    </source>
</evidence>
<sequence>MGKHYIRSVLMRKPNTQNLLKKTKIKTGSSLEGLK</sequence>
<gene>
    <name evidence="1" type="ORF">MAR_012140</name>
</gene>
<evidence type="ECO:0000313" key="2">
    <source>
        <dbReference type="Proteomes" id="UP001164746"/>
    </source>
</evidence>
<reference evidence="1" key="1">
    <citation type="submission" date="2022-11" db="EMBL/GenBank/DDBJ databases">
        <title>Centuries of genome instability and evolution in soft-shell clam transmissible cancer (bioRxiv).</title>
        <authorList>
            <person name="Hart S.F.M."/>
            <person name="Yonemitsu M.A."/>
            <person name="Giersch R.M."/>
            <person name="Beal B.F."/>
            <person name="Arriagada G."/>
            <person name="Davis B.W."/>
            <person name="Ostrander E.A."/>
            <person name="Goff S.P."/>
            <person name="Metzger M.J."/>
        </authorList>
    </citation>
    <scope>NUCLEOTIDE SEQUENCE</scope>
    <source>
        <strain evidence="1">MELC-2E11</strain>
        <tissue evidence="1">Siphon/mantle</tissue>
    </source>
</reference>
<name>A0ABY7G0A5_MYAAR</name>
<accession>A0ABY7G0A5</accession>